<evidence type="ECO:0000313" key="9">
    <source>
        <dbReference type="Proteomes" id="UP000030624"/>
    </source>
</evidence>
<evidence type="ECO:0000256" key="5">
    <source>
        <dbReference type="ARBA" id="ARBA00023004"/>
    </source>
</evidence>
<dbReference type="GO" id="GO:0016491">
    <property type="term" value="F:oxidoreductase activity"/>
    <property type="evidence" value="ECO:0007669"/>
    <property type="project" value="InterPro"/>
</dbReference>
<keyword evidence="2" id="KW-0813">Transport</keyword>
<dbReference type="Proteomes" id="UP000030624">
    <property type="component" value="Chromosome"/>
</dbReference>
<keyword evidence="3" id="KW-0479">Metal-binding</keyword>
<dbReference type="KEGG" id="gac:GACE_1486"/>
<organism evidence="8 9">
    <name type="scientific">Geoglobus acetivorans</name>
    <dbReference type="NCBI Taxonomy" id="565033"/>
    <lineage>
        <taxon>Archaea</taxon>
        <taxon>Methanobacteriati</taxon>
        <taxon>Methanobacteriota</taxon>
        <taxon>Archaeoglobi</taxon>
        <taxon>Archaeoglobales</taxon>
        <taxon>Archaeoglobaceae</taxon>
        <taxon>Geoglobus</taxon>
    </lineage>
</organism>
<dbReference type="NCBIfam" id="TIGR00332">
    <property type="entry name" value="neela_ferrous"/>
    <property type="match status" value="1"/>
</dbReference>
<dbReference type="RefSeq" id="WP_052400252.1">
    <property type="nucleotide sequence ID" value="NZ_CP009552.1"/>
</dbReference>
<dbReference type="SUPFAM" id="SSF49367">
    <property type="entry name" value="Superoxide reductase-like"/>
    <property type="match status" value="1"/>
</dbReference>
<dbReference type="HOGENOM" id="CLU_118960_2_1_2"/>
<dbReference type="InterPro" id="IPR051233">
    <property type="entry name" value="Desulfoferrodoxin_SOR"/>
</dbReference>
<dbReference type="STRING" id="565033.GACE_1486"/>
<dbReference type="InterPro" id="IPR002742">
    <property type="entry name" value="Desulfoferrodoxin_Fe-bd_dom"/>
</dbReference>
<dbReference type="GO" id="GO:0005506">
    <property type="term" value="F:iron ion binding"/>
    <property type="evidence" value="ECO:0007669"/>
    <property type="project" value="InterPro"/>
</dbReference>
<evidence type="ECO:0000256" key="4">
    <source>
        <dbReference type="ARBA" id="ARBA00022982"/>
    </source>
</evidence>
<protein>
    <submittedName>
        <fullName evidence="8">Superoxide reductase</fullName>
    </submittedName>
</protein>
<evidence type="ECO:0000256" key="3">
    <source>
        <dbReference type="ARBA" id="ARBA00022723"/>
    </source>
</evidence>
<sequence>MSGNPLFRGLNRPGSSNPEDMNDLEKKHTPVITAPDRVSKGERFEVVVETGVYMQHPNEYGHHFSWIELYLDDVLAGRVYLQPVIAAPKAVFLLNAAEDYVGKRKLVARAFCNLHGTWVSEKPIDIE</sequence>
<dbReference type="PANTHER" id="PTHR36541:SF1">
    <property type="entry name" value="SUPEROXIDE REDUCTASE-RELATED"/>
    <property type="match status" value="1"/>
</dbReference>
<comment type="similarity">
    <text evidence="1">Belongs to the desulfoferrodoxin family.</text>
</comment>
<dbReference type="EMBL" id="CP009552">
    <property type="protein sequence ID" value="AIY90523.1"/>
    <property type="molecule type" value="Genomic_DNA"/>
</dbReference>
<proteinExistence type="inferred from homology"/>
<evidence type="ECO:0000256" key="1">
    <source>
        <dbReference type="ARBA" id="ARBA00005941"/>
    </source>
</evidence>
<feature type="domain" description="Desulfoferrodoxin ferrous iron-binding" evidence="7">
    <location>
        <begin position="22"/>
        <end position="120"/>
    </location>
</feature>
<evidence type="ECO:0000259" key="7">
    <source>
        <dbReference type="Pfam" id="PF01880"/>
    </source>
</evidence>
<dbReference type="InterPro" id="IPR036073">
    <property type="entry name" value="Desulfoferrodoxin_Fe-bd_dom_sf"/>
</dbReference>
<evidence type="ECO:0000256" key="2">
    <source>
        <dbReference type="ARBA" id="ARBA00022448"/>
    </source>
</evidence>
<reference evidence="8 9" key="1">
    <citation type="journal article" date="2015" name="Appl. Environ. Microbiol.">
        <title>The Geoglobus acetivorans genome: Fe(III) reduction, acetate utilization, autotrophic growth, and degradation of aromatic compounds in a hyperthermophilic archaeon.</title>
        <authorList>
            <person name="Mardanov A.V."/>
            <person name="Slododkina G.B."/>
            <person name="Slobodkin A.I."/>
            <person name="Beletsky A.V."/>
            <person name="Gavrilov S.N."/>
            <person name="Kublanov I.V."/>
            <person name="Bonch-Osmolovskaya E.A."/>
            <person name="Skryabin K.G."/>
            <person name="Ravin N.V."/>
        </authorList>
    </citation>
    <scope>NUCLEOTIDE SEQUENCE [LARGE SCALE GENOMIC DNA]</scope>
    <source>
        <strain evidence="8 9">SBH6</strain>
    </source>
</reference>
<accession>A0A0A7GFA0</accession>
<dbReference type="GeneID" id="24798067"/>
<evidence type="ECO:0000313" key="8">
    <source>
        <dbReference type="EMBL" id="AIY90523.1"/>
    </source>
</evidence>
<evidence type="ECO:0000256" key="6">
    <source>
        <dbReference type="SAM" id="MobiDB-lite"/>
    </source>
</evidence>
<name>A0A0A7GFA0_GEOAI</name>
<feature type="region of interest" description="Disordered" evidence="6">
    <location>
        <begin position="1"/>
        <end position="30"/>
    </location>
</feature>
<dbReference type="Pfam" id="PF01880">
    <property type="entry name" value="Desulfoferrodox"/>
    <property type="match status" value="1"/>
</dbReference>
<dbReference type="AlphaFoldDB" id="A0A0A7GFA0"/>
<gene>
    <name evidence="8" type="ORF">GACE_1486</name>
</gene>
<dbReference type="eggNOG" id="arCOG02146">
    <property type="taxonomic scope" value="Archaea"/>
</dbReference>
<keyword evidence="5" id="KW-0408">Iron</keyword>
<keyword evidence="4" id="KW-0249">Electron transport</keyword>
<dbReference type="Gene3D" id="2.60.40.730">
    <property type="entry name" value="SOR catalytic domain"/>
    <property type="match status" value="1"/>
</dbReference>
<dbReference type="PANTHER" id="PTHR36541">
    <property type="entry name" value="SUPEROXIDE REDUCTASE-RELATED"/>
    <property type="match status" value="1"/>
</dbReference>